<evidence type="ECO:0000313" key="2">
    <source>
        <dbReference type="EMBL" id="SVD16285.1"/>
    </source>
</evidence>
<proteinExistence type="predicted"/>
<evidence type="ECO:0000256" key="1">
    <source>
        <dbReference type="SAM" id="MobiDB-lite"/>
    </source>
</evidence>
<feature type="region of interest" description="Disordered" evidence="1">
    <location>
        <begin position="1"/>
        <end position="21"/>
    </location>
</feature>
<sequence length="174" mass="20346">MMKSESQQENSEIQQQSDADTEDAIHKLQVDSWRKGEEGLKFRLCYLMLELTTARDAPNQWILNKRSIDIDLLDRAMRREEETILNLLQNESLLWNKLGIHPLWQNGTEIQPPPFRYGDIIFICFSVPHWIKATERKKFTAKGALILKQYRRDNPTSMIIAVTDQPGFRLSKDS</sequence>
<feature type="compositionally biased region" description="Low complexity" evidence="1">
    <location>
        <begin position="1"/>
        <end position="17"/>
    </location>
</feature>
<organism evidence="2">
    <name type="scientific">marine metagenome</name>
    <dbReference type="NCBI Taxonomy" id="408172"/>
    <lineage>
        <taxon>unclassified sequences</taxon>
        <taxon>metagenomes</taxon>
        <taxon>ecological metagenomes</taxon>
    </lineage>
</organism>
<reference evidence="2" key="1">
    <citation type="submission" date="2018-05" db="EMBL/GenBank/DDBJ databases">
        <authorList>
            <person name="Lanie J.A."/>
            <person name="Ng W.-L."/>
            <person name="Kazmierczak K.M."/>
            <person name="Andrzejewski T.M."/>
            <person name="Davidsen T.M."/>
            <person name="Wayne K.J."/>
            <person name="Tettelin H."/>
            <person name="Glass J.I."/>
            <person name="Rusch D."/>
            <person name="Podicherti R."/>
            <person name="Tsui H.-C.T."/>
            <person name="Winkler M.E."/>
        </authorList>
    </citation>
    <scope>NUCLEOTIDE SEQUENCE</scope>
</reference>
<dbReference type="AlphaFoldDB" id="A0A382T3F7"/>
<feature type="non-terminal residue" evidence="2">
    <location>
        <position position="174"/>
    </location>
</feature>
<protein>
    <submittedName>
        <fullName evidence="2">Uncharacterized protein</fullName>
    </submittedName>
</protein>
<gene>
    <name evidence="2" type="ORF">METZ01_LOCUS369139</name>
</gene>
<accession>A0A382T3F7</accession>
<dbReference type="EMBL" id="UINC01133384">
    <property type="protein sequence ID" value="SVD16285.1"/>
    <property type="molecule type" value="Genomic_DNA"/>
</dbReference>
<name>A0A382T3F7_9ZZZZ</name>